<dbReference type="PATRIC" id="fig|1232724.3.peg.91"/>
<evidence type="ECO:0000313" key="2">
    <source>
        <dbReference type="Proteomes" id="UP000007329"/>
    </source>
</evidence>
<dbReference type="Proteomes" id="UP000007329">
    <property type="component" value="Chromosome"/>
</dbReference>
<reference evidence="1 2" key="2">
    <citation type="journal article" date="2012" name="Nucleic Acids Res.">
        <title>Massive gene acquisitions in Mycobacterium indicus pranii provide a perspective on mycobacterial evolution.</title>
        <authorList>
            <person name="Saini V."/>
            <person name="Raghuvanshi S."/>
            <person name="Khurana J.P."/>
            <person name="Ahmed N."/>
            <person name="Hasnain S.E."/>
            <person name="Tyagi A.K."/>
            <person name="Tyagi A.K."/>
        </authorList>
    </citation>
    <scope>NUCLEOTIDE SEQUENCE [LARGE SCALE GENOMIC DNA]</scope>
    <source>
        <strain evidence="2">DSM 45239 / MTCC 9506</strain>
    </source>
</reference>
<organism evidence="1 2">
    <name type="scientific">Mycobacterium indicus pranii (strain DSM 45239 / MTCC 9506)</name>
    <dbReference type="NCBI Taxonomy" id="1232724"/>
    <lineage>
        <taxon>Bacteria</taxon>
        <taxon>Bacillati</taxon>
        <taxon>Actinomycetota</taxon>
        <taxon>Actinomycetes</taxon>
        <taxon>Mycobacteriales</taxon>
        <taxon>Mycobacteriaceae</taxon>
        <taxon>Mycobacterium</taxon>
        <taxon>Mycobacterium avium complex (MAC)</taxon>
    </lineage>
</organism>
<name>J9W7P3_MYCIP</name>
<protein>
    <submittedName>
        <fullName evidence="1">Insertion sequence IS232 putative ATP-binding protein</fullName>
    </submittedName>
</protein>
<accession>J9W7P3</accession>
<dbReference type="GO" id="GO:0005524">
    <property type="term" value="F:ATP binding"/>
    <property type="evidence" value="ECO:0007669"/>
    <property type="project" value="UniProtKB-KW"/>
</dbReference>
<evidence type="ECO:0000313" key="1">
    <source>
        <dbReference type="EMBL" id="AFS12068.1"/>
    </source>
</evidence>
<dbReference type="KEGG" id="mid:MIP_00120"/>
<sequence length="39" mass="4431">MAYHAPLQQDLVQLCRYPLLVVGEVGYIPFDPELANPLF</sequence>
<dbReference type="HOGENOM" id="CLU_3313032_0_0_11"/>
<keyword evidence="1" id="KW-0547">Nucleotide-binding</keyword>
<keyword evidence="1" id="KW-0067">ATP-binding</keyword>
<reference evidence="1 2" key="1">
    <citation type="journal article" date="2007" name="PLoS ONE">
        <title>Molecular analysis of a leprosy immunotherapeutic bacillus provides insights into Mycobacterium evolution.</title>
        <authorList>
            <person name="Ahmed N."/>
            <person name="Saini V."/>
            <person name="Raghuvanshi S."/>
            <person name="Khurana J.P."/>
            <person name="Tyagi A.K."/>
            <person name="Tyagi A.K."/>
            <person name="Hasnain S.E."/>
        </authorList>
    </citation>
    <scope>NUCLEOTIDE SEQUENCE [LARGE SCALE GENOMIC DNA]</scope>
    <source>
        <strain evidence="1">MTCC 9506</strain>
    </source>
</reference>
<proteinExistence type="predicted"/>
<dbReference type="AlphaFoldDB" id="J9W7P3"/>
<gene>
    <name evidence="1" type="ORF">MIP_00120</name>
</gene>
<dbReference type="EMBL" id="CP002275">
    <property type="protein sequence ID" value="AFS12068.1"/>
    <property type="molecule type" value="Genomic_DNA"/>
</dbReference>